<dbReference type="PANTHER" id="PTHR13369">
    <property type="match status" value="1"/>
</dbReference>
<gene>
    <name evidence="2" type="ORF">L2672_13095</name>
</gene>
<evidence type="ECO:0000259" key="1">
    <source>
        <dbReference type="Pfam" id="PF13679"/>
    </source>
</evidence>
<accession>A0A9X1ZL96</accession>
<comment type="caution">
    <text evidence="2">The sequence shown here is derived from an EMBL/GenBank/DDBJ whole genome shotgun (WGS) entry which is preliminary data.</text>
</comment>
<keyword evidence="2" id="KW-0489">Methyltransferase</keyword>
<dbReference type="InterPro" id="IPR025714">
    <property type="entry name" value="Methyltranfer_dom"/>
</dbReference>
<evidence type="ECO:0000313" key="2">
    <source>
        <dbReference type="EMBL" id="MCL1143621.1"/>
    </source>
</evidence>
<dbReference type="GO" id="GO:0032259">
    <property type="term" value="P:methylation"/>
    <property type="evidence" value="ECO:0007669"/>
    <property type="project" value="UniProtKB-KW"/>
</dbReference>
<feature type="domain" description="Methyltransferase" evidence="1">
    <location>
        <begin position="153"/>
        <end position="282"/>
    </location>
</feature>
<keyword evidence="3" id="KW-1185">Reference proteome</keyword>
<dbReference type="InterPro" id="IPR029063">
    <property type="entry name" value="SAM-dependent_MTases_sf"/>
</dbReference>
<name>A0A9X1ZL96_9GAMM</name>
<reference evidence="2" key="1">
    <citation type="submission" date="2022-01" db="EMBL/GenBank/DDBJ databases">
        <title>Whole genome-based taxonomy of the Shewanellaceae.</title>
        <authorList>
            <person name="Martin-Rodriguez A.J."/>
        </authorList>
    </citation>
    <scope>NUCLEOTIDE SEQUENCE</scope>
    <source>
        <strain evidence="2">DSM 16422</strain>
    </source>
</reference>
<keyword evidence="2" id="KW-0808">Transferase</keyword>
<dbReference type="EMBL" id="JAKIKP010000010">
    <property type="protein sequence ID" value="MCL1143621.1"/>
    <property type="molecule type" value="Genomic_DNA"/>
</dbReference>
<dbReference type="Proteomes" id="UP001139333">
    <property type="component" value="Unassembled WGS sequence"/>
</dbReference>
<organism evidence="2 3">
    <name type="scientific">Shewanella gaetbuli</name>
    <dbReference type="NCBI Taxonomy" id="220752"/>
    <lineage>
        <taxon>Bacteria</taxon>
        <taxon>Pseudomonadati</taxon>
        <taxon>Pseudomonadota</taxon>
        <taxon>Gammaproteobacteria</taxon>
        <taxon>Alteromonadales</taxon>
        <taxon>Shewanellaceae</taxon>
        <taxon>Shewanella</taxon>
    </lineage>
</organism>
<dbReference type="CDD" id="cd02440">
    <property type="entry name" value="AdoMet_MTases"/>
    <property type="match status" value="1"/>
</dbReference>
<protein>
    <submittedName>
        <fullName evidence="2">SAM-dependent methyltransferase</fullName>
    </submittedName>
</protein>
<proteinExistence type="predicted"/>
<dbReference type="SUPFAM" id="SSF53335">
    <property type="entry name" value="S-adenosyl-L-methionine-dependent methyltransferases"/>
    <property type="match status" value="1"/>
</dbReference>
<sequence length="457" mass="52570">MSNKNTADVEQQMILTGLSEQMKGDAEQLSQLSSLLFQTQSLWKVVAFDYKDLPWKQNFPALCDALWQIDDNEIEAIDTCSNTLVARLLPYLIKDYKAQHNETLIPLLTLLDDDINKTVAKTSSGLCSAPQPVNPTITETEMSHFNAGIKARKWQQIRRFTQKVFVPKDNLPVLEWCAGKGYLGRWVAKSQQVPVTSLEWQKSLCEQGRIFAQKWQLPQQFICADAFAPIELNNEQSAIKKHQHAIALHACGDLHVRLLTLASKVGTQQISISPCCYHLIEHQYYQALSTVAQDSRLQLSRHDLQLPLQQSVIANRKQNDLRKKEIAWRLGFDCLQRDINQVDRYLPIPTIKQSQLSGRFSDFCLWAAEQKNVPLTKNILNEAQYQDYLQQGLSRQKVTQRIDLVRHLFRHPIEQWLLLDRVCFLQQHGYQVELSEFCSEDITPRNALIHAKKVDLV</sequence>
<dbReference type="GO" id="GO:0008168">
    <property type="term" value="F:methyltransferase activity"/>
    <property type="evidence" value="ECO:0007669"/>
    <property type="project" value="UniProtKB-KW"/>
</dbReference>
<dbReference type="PANTHER" id="PTHR13369:SF0">
    <property type="entry name" value="GLUTATHIONE S-TRANSFERASE C-TERMINAL DOMAIN-CONTAINING PROTEIN"/>
    <property type="match status" value="1"/>
</dbReference>
<evidence type="ECO:0000313" key="3">
    <source>
        <dbReference type="Proteomes" id="UP001139333"/>
    </source>
</evidence>
<dbReference type="RefSeq" id="WP_248996295.1">
    <property type="nucleotide sequence ID" value="NZ_JAKIKP010000010.1"/>
</dbReference>
<dbReference type="AlphaFoldDB" id="A0A9X1ZL96"/>
<dbReference type="Pfam" id="PF13679">
    <property type="entry name" value="Methyltransf_32"/>
    <property type="match status" value="1"/>
</dbReference>